<sequence>MFALKVLFDDEKAAQEALSSIRTAWTEKHGDHPDYYAALQKLLEQPLRYRPAIFAEKDVLACEFYGFDEKESAMVEAAFLDVGALEVVVE</sequence>
<protein>
    <submittedName>
        <fullName evidence="1">Uncharacterized protein</fullName>
    </submittedName>
</protein>
<dbReference type="Proteomes" id="UP000234329">
    <property type="component" value="Unassembled WGS sequence"/>
</dbReference>
<dbReference type="AlphaFoldDB" id="A0A2I1DPH0"/>
<dbReference type="OrthoDB" id="5297664at2"/>
<dbReference type="EMBL" id="MXAV01000007">
    <property type="protein sequence ID" value="PKY11766.1"/>
    <property type="molecule type" value="Genomic_DNA"/>
</dbReference>
<dbReference type="InParanoid" id="A0A2I1DPH0"/>
<gene>
    <name evidence="1" type="ORF">B1757_02970</name>
</gene>
<name>A0A2I1DPH0_9PROT</name>
<keyword evidence="2" id="KW-1185">Reference proteome</keyword>
<organism evidence="1 2">
    <name type="scientific">Acidithiobacillus marinus</name>
    <dbReference type="NCBI Taxonomy" id="187490"/>
    <lineage>
        <taxon>Bacteria</taxon>
        <taxon>Pseudomonadati</taxon>
        <taxon>Pseudomonadota</taxon>
        <taxon>Acidithiobacillia</taxon>
        <taxon>Acidithiobacillales</taxon>
        <taxon>Acidithiobacillaceae</taxon>
        <taxon>Acidithiobacillus</taxon>
    </lineage>
</organism>
<proteinExistence type="predicted"/>
<evidence type="ECO:0000313" key="1">
    <source>
        <dbReference type="EMBL" id="PKY11766.1"/>
    </source>
</evidence>
<dbReference type="RefSeq" id="WP_101536908.1">
    <property type="nucleotide sequence ID" value="NZ_MXAV01000007.1"/>
</dbReference>
<comment type="caution">
    <text evidence="1">The sequence shown here is derived from an EMBL/GenBank/DDBJ whole genome shotgun (WGS) entry which is preliminary data.</text>
</comment>
<evidence type="ECO:0000313" key="2">
    <source>
        <dbReference type="Proteomes" id="UP000234329"/>
    </source>
</evidence>
<accession>A0A2I1DPH0</accession>
<reference evidence="1 2" key="1">
    <citation type="submission" date="2017-03" db="EMBL/GenBank/DDBJ databases">
        <title>Draft genime sequence of the acidophilic sulfur-oxidizing bacterium Acidithiobacillus sp. SH, isolated from seawater.</title>
        <authorList>
            <person name="Sharmin S."/>
            <person name="Tokuhisa M."/>
            <person name="Kanao T."/>
            <person name="Kamimura K."/>
        </authorList>
    </citation>
    <scope>NUCLEOTIDE SEQUENCE [LARGE SCALE GENOMIC DNA]</scope>
    <source>
        <strain evidence="1 2">SH</strain>
    </source>
</reference>